<dbReference type="Gene3D" id="3.30.450.150">
    <property type="entry name" value="Haem-degrading domain"/>
    <property type="match status" value="1"/>
</dbReference>
<dbReference type="PANTHER" id="PTHR34309">
    <property type="entry name" value="SLR1406 PROTEIN"/>
    <property type="match status" value="1"/>
</dbReference>
<dbReference type="SUPFAM" id="SSF143744">
    <property type="entry name" value="GlcG-like"/>
    <property type="match status" value="1"/>
</dbReference>
<dbReference type="PANTHER" id="PTHR34309:SF1">
    <property type="entry name" value="PROTEIN GLCG"/>
    <property type="match status" value="1"/>
</dbReference>
<name>A0A1F7XL13_9BACT</name>
<dbReference type="InterPro" id="IPR005624">
    <property type="entry name" value="PduO/GlcC-like"/>
</dbReference>
<sequence length="172" mass="18563">MTERKHLSELRTLSAEGAIALREAALENARENGVEGFLIIFDARGLQLTSEGLGRYNETNIAIALAKAKTALSIHRSTSVQRERMESKGQKREDFGDRIGSLFGGGVAVFADEAKIEFVGAMAFSGGTEEQDENICRTAVDSLGLYTDLTPEILATTEGKTESSGEDSDIPF</sequence>
<proteinExistence type="predicted"/>
<dbReference type="InterPro" id="IPR038084">
    <property type="entry name" value="PduO/GlcC-like_sf"/>
</dbReference>
<gene>
    <name evidence="1" type="ORF">A2V97_02760</name>
</gene>
<dbReference type="AlphaFoldDB" id="A0A1F7XL13"/>
<dbReference type="InterPro" id="IPR052517">
    <property type="entry name" value="GlcG_carb_metab_protein"/>
</dbReference>
<reference evidence="1 2" key="1">
    <citation type="journal article" date="2016" name="Nat. Commun.">
        <title>Thousands of microbial genomes shed light on interconnected biogeochemical processes in an aquifer system.</title>
        <authorList>
            <person name="Anantharaman K."/>
            <person name="Brown C.T."/>
            <person name="Hug L.A."/>
            <person name="Sharon I."/>
            <person name="Castelle C.J."/>
            <person name="Probst A.J."/>
            <person name="Thomas B.C."/>
            <person name="Singh A."/>
            <person name="Wilkins M.J."/>
            <person name="Karaoz U."/>
            <person name="Brodie E.L."/>
            <person name="Williams K.H."/>
            <person name="Hubbard S.S."/>
            <person name="Banfield J.F."/>
        </authorList>
    </citation>
    <scope>NUCLEOTIDE SEQUENCE [LARGE SCALE GENOMIC DNA]</scope>
</reference>
<accession>A0A1F7XL13</accession>
<comment type="caution">
    <text evidence="1">The sequence shown here is derived from an EMBL/GenBank/DDBJ whole genome shotgun (WGS) entry which is preliminary data.</text>
</comment>
<dbReference type="Pfam" id="PF03928">
    <property type="entry name" value="HbpS-like"/>
    <property type="match status" value="1"/>
</dbReference>
<dbReference type="Proteomes" id="UP000177382">
    <property type="component" value="Unassembled WGS sequence"/>
</dbReference>
<evidence type="ECO:0000313" key="2">
    <source>
        <dbReference type="Proteomes" id="UP000177382"/>
    </source>
</evidence>
<dbReference type="EMBL" id="MGFX01000001">
    <property type="protein sequence ID" value="OGM15680.1"/>
    <property type="molecule type" value="Genomic_DNA"/>
</dbReference>
<dbReference type="STRING" id="1802485.A2V97_02760"/>
<organism evidence="1 2">
    <name type="scientific">Candidatus Woesebacteria bacterium RBG_16_42_24</name>
    <dbReference type="NCBI Taxonomy" id="1802485"/>
    <lineage>
        <taxon>Bacteria</taxon>
        <taxon>Candidatus Woeseibacteriota</taxon>
    </lineage>
</organism>
<evidence type="ECO:0000313" key="1">
    <source>
        <dbReference type="EMBL" id="OGM15680.1"/>
    </source>
</evidence>
<protein>
    <recommendedName>
        <fullName evidence="3">GlcG protein</fullName>
    </recommendedName>
</protein>
<evidence type="ECO:0008006" key="3">
    <source>
        <dbReference type="Google" id="ProtNLM"/>
    </source>
</evidence>